<evidence type="ECO:0000256" key="1">
    <source>
        <dbReference type="SAM" id="MobiDB-lite"/>
    </source>
</evidence>
<evidence type="ECO:0000313" key="2">
    <source>
        <dbReference type="EMBL" id="QDV33930.1"/>
    </source>
</evidence>
<dbReference type="EMBL" id="CP036426">
    <property type="protein sequence ID" value="QDV33930.1"/>
    <property type="molecule type" value="Genomic_DNA"/>
</dbReference>
<proteinExistence type="predicted"/>
<reference evidence="2 3" key="1">
    <citation type="submission" date="2019-02" db="EMBL/GenBank/DDBJ databases">
        <title>Deep-cultivation of Planctomycetes and their phenomic and genomic characterization uncovers novel biology.</title>
        <authorList>
            <person name="Wiegand S."/>
            <person name="Jogler M."/>
            <person name="Boedeker C."/>
            <person name="Pinto D."/>
            <person name="Vollmers J."/>
            <person name="Rivas-Marin E."/>
            <person name="Kohn T."/>
            <person name="Peeters S.H."/>
            <person name="Heuer A."/>
            <person name="Rast P."/>
            <person name="Oberbeckmann S."/>
            <person name="Bunk B."/>
            <person name="Jeske O."/>
            <person name="Meyerdierks A."/>
            <person name="Storesund J.E."/>
            <person name="Kallscheuer N."/>
            <person name="Luecker S."/>
            <person name="Lage O.M."/>
            <person name="Pohl T."/>
            <person name="Merkel B.J."/>
            <person name="Hornburger P."/>
            <person name="Mueller R.-W."/>
            <person name="Bruemmer F."/>
            <person name="Labrenz M."/>
            <person name="Spormann A.M."/>
            <person name="Op den Camp H."/>
            <person name="Overmann J."/>
            <person name="Amann R."/>
            <person name="Jetten M.S.M."/>
            <person name="Mascher T."/>
            <person name="Medema M.H."/>
            <person name="Devos D.P."/>
            <person name="Kaster A.-K."/>
            <person name="Ovreas L."/>
            <person name="Rohde M."/>
            <person name="Galperin M.Y."/>
            <person name="Jogler C."/>
        </authorList>
    </citation>
    <scope>NUCLEOTIDE SEQUENCE [LARGE SCALE GENOMIC DNA]</scope>
    <source>
        <strain evidence="2 3">ElP</strain>
    </source>
</reference>
<accession>A0A518GZC5</accession>
<feature type="region of interest" description="Disordered" evidence="1">
    <location>
        <begin position="1"/>
        <end position="20"/>
    </location>
</feature>
<sequence>MRPILRIPPARPGRPAPTRTTRFMPGMQESSDLMAVVPAVTAVPPSSLAGPDSVNILFPVFEPAGGVESGPKAAPVGILFPVLEPVGDANPCFSMAVQAASG</sequence>
<dbReference type="AlphaFoldDB" id="A0A518GZC5"/>
<evidence type="ECO:0000313" key="3">
    <source>
        <dbReference type="Proteomes" id="UP000317835"/>
    </source>
</evidence>
<gene>
    <name evidence="2" type="ORF">ElP_18110</name>
</gene>
<dbReference type="KEGG" id="tpla:ElP_18110"/>
<protein>
    <submittedName>
        <fullName evidence="2">Uncharacterized protein</fullName>
    </submittedName>
</protein>
<dbReference type="Proteomes" id="UP000317835">
    <property type="component" value="Chromosome"/>
</dbReference>
<keyword evidence="3" id="KW-1185">Reference proteome</keyword>
<name>A0A518GZC5_9BACT</name>
<organism evidence="2 3">
    <name type="scientific">Tautonia plasticadhaerens</name>
    <dbReference type="NCBI Taxonomy" id="2527974"/>
    <lineage>
        <taxon>Bacteria</taxon>
        <taxon>Pseudomonadati</taxon>
        <taxon>Planctomycetota</taxon>
        <taxon>Planctomycetia</taxon>
        <taxon>Isosphaerales</taxon>
        <taxon>Isosphaeraceae</taxon>
        <taxon>Tautonia</taxon>
    </lineage>
</organism>